<accession>A0ABV5ZNA6</accession>
<dbReference type="InterPro" id="IPR029058">
    <property type="entry name" value="AB_hydrolase_fold"/>
</dbReference>
<reference evidence="6 7" key="1">
    <citation type="submission" date="2024-09" db="EMBL/GenBank/DDBJ databases">
        <authorList>
            <person name="Sun Q."/>
            <person name="Mori K."/>
        </authorList>
    </citation>
    <scope>NUCLEOTIDE SEQUENCE [LARGE SCALE GENOMIC DNA]</scope>
    <source>
        <strain evidence="6 7">TBRC 7907</strain>
    </source>
</reference>
<keyword evidence="3" id="KW-0732">Signal</keyword>
<comment type="caution">
    <text evidence="6">The sequence shown here is derived from an EMBL/GenBank/DDBJ whole genome shotgun (WGS) entry which is preliminary data.</text>
</comment>
<dbReference type="Pfam" id="PF08386">
    <property type="entry name" value="Abhydrolase_4"/>
    <property type="match status" value="1"/>
</dbReference>
<protein>
    <submittedName>
        <fullName evidence="6">Alpha/beta hydrolase</fullName>
    </submittedName>
</protein>
<evidence type="ECO:0000256" key="1">
    <source>
        <dbReference type="ARBA" id="ARBA00010088"/>
    </source>
</evidence>
<evidence type="ECO:0000256" key="3">
    <source>
        <dbReference type="SAM" id="SignalP"/>
    </source>
</evidence>
<gene>
    <name evidence="6" type="ORF">ACFFQA_00270</name>
</gene>
<dbReference type="PANTHER" id="PTHR43248">
    <property type="entry name" value="2-SUCCINYL-6-HYDROXY-2,4-CYCLOHEXADIENE-1-CARBOXYLATE SYNTHASE"/>
    <property type="match status" value="1"/>
</dbReference>
<proteinExistence type="inferred from homology"/>
<keyword evidence="2 6" id="KW-0378">Hydrolase</keyword>
<dbReference type="Gene3D" id="3.40.50.1820">
    <property type="entry name" value="alpha/beta hydrolase"/>
    <property type="match status" value="1"/>
</dbReference>
<feature type="signal peptide" evidence="3">
    <location>
        <begin position="1"/>
        <end position="21"/>
    </location>
</feature>
<sequence>MTRKWLAFAATALTLLSAVTAAEAEPAPPRLEWTACGKGAQCATLRVPVDWRKQKGPATTIDVVRIPARDPKHRIGTVIANLGSGNSTFAAIDPPPYIEPTLRHLSERLDVVVFDPRGLGRTPGSTKFDCGDNPGPYNGLILAEDEAGWRKQAELNAKYAATCREQLGELFNGLNTWQATNDVEALRVALGEKRLRFFGNSYGTVYGQTYAQLFPDRVERMYLDGVADHTQARLEDWLRNYAVAQERQFEHFRDWCAQRKGCFLHGQDAVAVWDELVARAGRAPLPAPSAGAGRTVDLRHLFAGALVGSTPPKFPVLAKAMAMARDGDAGMFLTDLTYGELNASPGKNVLSMTQCNDFFPKPPGYQELLAIEKRLKQVAPRFGWIEGRFEVGRCAGISGGAAFPPQPLKIDKLAPVLVGIGELDQNTNTIGAAHVAGQLPSSQTLWHGDGHAAYLLGNTCLREHVGHYLTDGVLPPRGTRCAAELTTKIPDRP</sequence>
<dbReference type="InterPro" id="IPR000073">
    <property type="entry name" value="AB_hydrolase_1"/>
</dbReference>
<feature type="domain" description="Peptidase S33 tripeptidyl aminopeptidase-like C-terminal" evidence="5">
    <location>
        <begin position="393"/>
        <end position="481"/>
    </location>
</feature>
<dbReference type="Proteomes" id="UP001589693">
    <property type="component" value="Unassembled WGS sequence"/>
</dbReference>
<evidence type="ECO:0000313" key="7">
    <source>
        <dbReference type="Proteomes" id="UP001589693"/>
    </source>
</evidence>
<evidence type="ECO:0000259" key="5">
    <source>
        <dbReference type="Pfam" id="PF08386"/>
    </source>
</evidence>
<evidence type="ECO:0000313" key="6">
    <source>
        <dbReference type="EMBL" id="MFB9902358.1"/>
    </source>
</evidence>
<feature type="domain" description="AB hydrolase-1" evidence="4">
    <location>
        <begin position="101"/>
        <end position="266"/>
    </location>
</feature>
<dbReference type="InterPro" id="IPR051601">
    <property type="entry name" value="Serine_prot/Carboxylest_S33"/>
</dbReference>
<evidence type="ECO:0000256" key="2">
    <source>
        <dbReference type="ARBA" id="ARBA00022801"/>
    </source>
</evidence>
<dbReference type="RefSeq" id="WP_377849445.1">
    <property type="nucleotide sequence ID" value="NZ_JBHLZU010000001.1"/>
</dbReference>
<dbReference type="Pfam" id="PF00561">
    <property type="entry name" value="Abhydrolase_1"/>
    <property type="match status" value="1"/>
</dbReference>
<organism evidence="6 7">
    <name type="scientific">Allokutzneria oryzae</name>
    <dbReference type="NCBI Taxonomy" id="1378989"/>
    <lineage>
        <taxon>Bacteria</taxon>
        <taxon>Bacillati</taxon>
        <taxon>Actinomycetota</taxon>
        <taxon>Actinomycetes</taxon>
        <taxon>Pseudonocardiales</taxon>
        <taxon>Pseudonocardiaceae</taxon>
        <taxon>Allokutzneria</taxon>
    </lineage>
</organism>
<keyword evidence="7" id="KW-1185">Reference proteome</keyword>
<name>A0ABV5ZNA6_9PSEU</name>
<dbReference type="SUPFAM" id="SSF53474">
    <property type="entry name" value="alpha/beta-Hydrolases"/>
    <property type="match status" value="1"/>
</dbReference>
<dbReference type="InterPro" id="IPR013595">
    <property type="entry name" value="Pept_S33_TAP-like_C"/>
</dbReference>
<dbReference type="EMBL" id="JBHLZU010000001">
    <property type="protein sequence ID" value="MFB9902358.1"/>
    <property type="molecule type" value="Genomic_DNA"/>
</dbReference>
<feature type="chain" id="PRO_5045455056" evidence="3">
    <location>
        <begin position="22"/>
        <end position="493"/>
    </location>
</feature>
<comment type="similarity">
    <text evidence="1">Belongs to the peptidase S33 family.</text>
</comment>
<dbReference type="PANTHER" id="PTHR43248:SF25">
    <property type="entry name" value="AB HYDROLASE-1 DOMAIN-CONTAINING PROTEIN-RELATED"/>
    <property type="match status" value="1"/>
</dbReference>
<dbReference type="GO" id="GO:0016787">
    <property type="term" value="F:hydrolase activity"/>
    <property type="evidence" value="ECO:0007669"/>
    <property type="project" value="UniProtKB-KW"/>
</dbReference>
<evidence type="ECO:0000259" key="4">
    <source>
        <dbReference type="Pfam" id="PF00561"/>
    </source>
</evidence>